<evidence type="ECO:0000313" key="3">
    <source>
        <dbReference type="Proteomes" id="UP000243180"/>
    </source>
</evidence>
<evidence type="ECO:0000256" key="1">
    <source>
        <dbReference type="SAM" id="Phobius"/>
    </source>
</evidence>
<protein>
    <recommendedName>
        <fullName evidence="4">Prepilin-type N-terminal cleavage/methylation domain-containing protein</fullName>
    </recommendedName>
</protein>
<reference evidence="2 3" key="1">
    <citation type="submission" date="2015-05" db="EMBL/GenBank/DDBJ databases">
        <title>Complete genome sequence of a sulfur-oxidizing gammaproteobacterium strain HA5.</title>
        <authorList>
            <person name="Miura A."/>
            <person name="Kojima H."/>
            <person name="Fukui M."/>
        </authorList>
    </citation>
    <scope>NUCLEOTIDE SEQUENCE [LARGE SCALE GENOMIC DNA]</scope>
    <source>
        <strain evidence="2 3">HA5</strain>
    </source>
</reference>
<dbReference type="EMBL" id="AP014879">
    <property type="protein sequence ID" value="BAV32702.1"/>
    <property type="molecule type" value="Genomic_DNA"/>
</dbReference>
<organism evidence="2 3">
    <name type="scientific">Sulfuricaulis limicola</name>
    <dbReference type="NCBI Taxonomy" id="1620215"/>
    <lineage>
        <taxon>Bacteria</taxon>
        <taxon>Pseudomonadati</taxon>
        <taxon>Pseudomonadota</taxon>
        <taxon>Gammaproteobacteria</taxon>
        <taxon>Acidiferrobacterales</taxon>
        <taxon>Acidiferrobacteraceae</taxon>
        <taxon>Sulfuricaulis</taxon>
    </lineage>
</organism>
<dbReference type="SUPFAM" id="SSF54523">
    <property type="entry name" value="Pili subunits"/>
    <property type="match status" value="1"/>
</dbReference>
<dbReference type="InterPro" id="IPR012902">
    <property type="entry name" value="N_methyl_site"/>
</dbReference>
<keyword evidence="1" id="KW-1133">Transmembrane helix</keyword>
<feature type="transmembrane region" description="Helical" evidence="1">
    <location>
        <begin position="27"/>
        <end position="50"/>
    </location>
</feature>
<accession>A0A1B4XD37</accession>
<keyword evidence="1" id="KW-0812">Transmembrane</keyword>
<keyword evidence="3" id="KW-1185">Reference proteome</keyword>
<dbReference type="Proteomes" id="UP000243180">
    <property type="component" value="Chromosome"/>
</dbReference>
<keyword evidence="1" id="KW-0472">Membrane</keyword>
<sequence>MTSSVKSQGNRFLHRPARRPRRHVRGFTLVELVVAIILVGIIFGFGSALLGKVFSSYSLKQDIAGGDWQARVALERAARELRAVRSATAADLDIASTAQVRFVDADGNSVCFYRNAGANRMMRSADGPASACGSTNPQVLADNITALAFSYWDNAGNATAVVASVYFITVQMTVVEGAYSGQFRTNVRPRNFF</sequence>
<proteinExistence type="predicted"/>
<dbReference type="RefSeq" id="WP_172425881.1">
    <property type="nucleotide sequence ID" value="NZ_AP014879.1"/>
</dbReference>
<dbReference type="KEGG" id="slim:SCL_0380"/>
<gene>
    <name evidence="2" type="ORF">SCL_0380</name>
</gene>
<dbReference type="AlphaFoldDB" id="A0A1B4XD37"/>
<evidence type="ECO:0008006" key="4">
    <source>
        <dbReference type="Google" id="ProtNLM"/>
    </source>
</evidence>
<dbReference type="InParanoid" id="A0A1B4XD37"/>
<name>A0A1B4XD37_9GAMM</name>
<dbReference type="Pfam" id="PF07963">
    <property type="entry name" value="N_methyl"/>
    <property type="match status" value="1"/>
</dbReference>
<evidence type="ECO:0000313" key="2">
    <source>
        <dbReference type="EMBL" id="BAV32702.1"/>
    </source>
</evidence>
<dbReference type="InterPro" id="IPR045584">
    <property type="entry name" value="Pilin-like"/>
</dbReference>
<dbReference type="NCBIfam" id="TIGR02532">
    <property type="entry name" value="IV_pilin_GFxxxE"/>
    <property type="match status" value="1"/>
</dbReference>